<organism evidence="1 2">
    <name type="scientific">Laedolimicola ammoniilytica</name>
    <dbReference type="NCBI Taxonomy" id="2981771"/>
    <lineage>
        <taxon>Bacteria</taxon>
        <taxon>Bacillati</taxon>
        <taxon>Bacillota</taxon>
        <taxon>Clostridia</taxon>
        <taxon>Lachnospirales</taxon>
        <taxon>Lachnospiraceae</taxon>
        <taxon>Laedolimicola</taxon>
    </lineage>
</organism>
<sequence>MADYKYMMNADDVARELNCSKSHAYKLVRRMNVELAQQGYLTMAGKIPRAYWAKKMYGYELSAG</sequence>
<proteinExistence type="predicted"/>
<dbReference type="EMBL" id="JAOQKC010000010">
    <property type="protein sequence ID" value="MCU6697057.1"/>
    <property type="molecule type" value="Genomic_DNA"/>
</dbReference>
<comment type="caution">
    <text evidence="1">The sequence shown here is derived from an EMBL/GenBank/DDBJ whole genome shotgun (WGS) entry which is preliminary data.</text>
</comment>
<name>A0ABT2RXU7_9FIRM</name>
<reference evidence="1 2" key="1">
    <citation type="journal article" date="2021" name="ISME Commun">
        <title>Automated analysis of genomic sequences facilitates high-throughput and comprehensive description of bacteria.</title>
        <authorList>
            <person name="Hitch T.C.A."/>
        </authorList>
    </citation>
    <scope>NUCLEOTIDE SEQUENCE [LARGE SCALE GENOMIC DNA]</scope>
    <source>
        <strain evidence="1 2">Sanger_04</strain>
    </source>
</reference>
<dbReference type="RefSeq" id="WP_158363530.1">
    <property type="nucleotide sequence ID" value="NZ_JAOQKC010000010.1"/>
</dbReference>
<dbReference type="Proteomes" id="UP001652461">
    <property type="component" value="Unassembled WGS sequence"/>
</dbReference>
<keyword evidence="2" id="KW-1185">Reference proteome</keyword>
<dbReference type="GO" id="GO:0003677">
    <property type="term" value="F:DNA binding"/>
    <property type="evidence" value="ECO:0007669"/>
    <property type="project" value="UniProtKB-KW"/>
</dbReference>
<gene>
    <name evidence="1" type="ORF">OCV63_09120</name>
</gene>
<accession>A0ABT2RXU7</accession>
<evidence type="ECO:0000313" key="2">
    <source>
        <dbReference type="Proteomes" id="UP001652461"/>
    </source>
</evidence>
<keyword evidence="1" id="KW-0238">DNA-binding</keyword>
<evidence type="ECO:0000313" key="1">
    <source>
        <dbReference type="EMBL" id="MCU6697057.1"/>
    </source>
</evidence>
<protein>
    <submittedName>
        <fullName evidence="1">DNA-binding protein</fullName>
    </submittedName>
</protein>